<name>A0ACC0PR88_RHOML</name>
<organism evidence="1 2">
    <name type="scientific">Rhododendron molle</name>
    <name type="common">Chinese azalea</name>
    <name type="synonym">Azalea mollis</name>
    <dbReference type="NCBI Taxonomy" id="49168"/>
    <lineage>
        <taxon>Eukaryota</taxon>
        <taxon>Viridiplantae</taxon>
        <taxon>Streptophyta</taxon>
        <taxon>Embryophyta</taxon>
        <taxon>Tracheophyta</taxon>
        <taxon>Spermatophyta</taxon>
        <taxon>Magnoliopsida</taxon>
        <taxon>eudicotyledons</taxon>
        <taxon>Gunneridae</taxon>
        <taxon>Pentapetalae</taxon>
        <taxon>asterids</taxon>
        <taxon>Ericales</taxon>
        <taxon>Ericaceae</taxon>
        <taxon>Ericoideae</taxon>
        <taxon>Rhodoreae</taxon>
        <taxon>Rhododendron</taxon>
    </lineage>
</organism>
<dbReference type="Proteomes" id="UP001062846">
    <property type="component" value="Chromosome 2"/>
</dbReference>
<dbReference type="EMBL" id="CM046389">
    <property type="protein sequence ID" value="KAI8567651.1"/>
    <property type="molecule type" value="Genomic_DNA"/>
</dbReference>
<comment type="caution">
    <text evidence="1">The sequence shown here is derived from an EMBL/GenBank/DDBJ whole genome shotgun (WGS) entry which is preliminary data.</text>
</comment>
<evidence type="ECO:0000313" key="1">
    <source>
        <dbReference type="EMBL" id="KAI8567651.1"/>
    </source>
</evidence>
<keyword evidence="2" id="KW-1185">Reference proteome</keyword>
<gene>
    <name evidence="1" type="ORF">RHMOL_Rhmol02G0138500</name>
</gene>
<sequence length="111" mass="12907">MPSSVSHGGIVLKFGYLHLSIVQPRCLEFEVRLKEAFCEFDLEKMVIKMGDCVWNVPINDLQLDVQIFDQFLAAFDLSYLDFTLVLMLSTMEFRVVVFPIDYDVERIYTSL</sequence>
<protein>
    <submittedName>
        <fullName evidence="1">Uncharacterized protein</fullName>
    </submittedName>
</protein>
<reference evidence="1" key="1">
    <citation type="submission" date="2022-02" db="EMBL/GenBank/DDBJ databases">
        <title>Plant Genome Project.</title>
        <authorList>
            <person name="Zhang R.-G."/>
        </authorList>
    </citation>
    <scope>NUCLEOTIDE SEQUENCE</scope>
    <source>
        <strain evidence="1">AT1</strain>
    </source>
</reference>
<evidence type="ECO:0000313" key="2">
    <source>
        <dbReference type="Proteomes" id="UP001062846"/>
    </source>
</evidence>
<proteinExistence type="predicted"/>
<accession>A0ACC0PR88</accession>